<reference evidence="2" key="1">
    <citation type="journal article" date="2020" name="mSystems">
        <title>Genome- and Community-Level Interaction Insights into Carbon Utilization and Element Cycling Functions of Hydrothermarchaeota in Hydrothermal Sediment.</title>
        <authorList>
            <person name="Zhou Z."/>
            <person name="Liu Y."/>
            <person name="Xu W."/>
            <person name="Pan J."/>
            <person name="Luo Z.H."/>
            <person name="Li M."/>
        </authorList>
    </citation>
    <scope>NUCLEOTIDE SEQUENCE [LARGE SCALE GENOMIC DNA]</scope>
    <source>
        <strain evidence="2">SpSt-468</strain>
    </source>
</reference>
<evidence type="ECO:0000313" key="2">
    <source>
        <dbReference type="EMBL" id="HFK20800.1"/>
    </source>
</evidence>
<gene>
    <name evidence="2" type="ORF">ENS19_05890</name>
</gene>
<dbReference type="Pfam" id="PF16363">
    <property type="entry name" value="GDP_Man_Dehyd"/>
    <property type="match status" value="1"/>
</dbReference>
<proteinExistence type="predicted"/>
<dbReference type="InterPro" id="IPR016040">
    <property type="entry name" value="NAD(P)-bd_dom"/>
</dbReference>
<dbReference type="Gene3D" id="3.90.25.10">
    <property type="entry name" value="UDP-galactose 4-epimerase, domain 1"/>
    <property type="match status" value="1"/>
</dbReference>
<dbReference type="Gene3D" id="3.40.50.720">
    <property type="entry name" value="NAD(P)-binding Rossmann-like Domain"/>
    <property type="match status" value="1"/>
</dbReference>
<evidence type="ECO:0000259" key="1">
    <source>
        <dbReference type="Pfam" id="PF16363"/>
    </source>
</evidence>
<dbReference type="InterPro" id="IPR036291">
    <property type="entry name" value="NAD(P)-bd_dom_sf"/>
</dbReference>
<comment type="caution">
    <text evidence="2">The sequence shown here is derived from an EMBL/GenBank/DDBJ whole genome shotgun (WGS) entry which is preliminary data.</text>
</comment>
<feature type="domain" description="NAD(P)-binding" evidence="1">
    <location>
        <begin position="3"/>
        <end position="40"/>
    </location>
</feature>
<accession>A0A7C3ET94</accession>
<dbReference type="PANTHER" id="PTHR43000">
    <property type="entry name" value="DTDP-D-GLUCOSE 4,6-DEHYDRATASE-RELATED"/>
    <property type="match status" value="1"/>
</dbReference>
<name>A0A7C3ET94_9CREN</name>
<dbReference type="SUPFAM" id="SSF51735">
    <property type="entry name" value="NAD(P)-binding Rossmann-fold domains"/>
    <property type="match status" value="1"/>
</dbReference>
<organism evidence="2">
    <name type="scientific">Candidatus Methanomethylicus mesodigestus</name>
    <dbReference type="NCBI Taxonomy" id="1867258"/>
    <lineage>
        <taxon>Archaea</taxon>
        <taxon>Thermoproteota</taxon>
        <taxon>Methanosuratincolia</taxon>
        <taxon>Candidatus Methanomethylicales</taxon>
        <taxon>Candidatus Methanomethylicaceae</taxon>
        <taxon>Candidatus Methanomethylicus</taxon>
    </lineage>
</organism>
<dbReference type="AlphaFoldDB" id="A0A7C3ET94"/>
<protein>
    <recommendedName>
        <fullName evidence="1">NAD(P)-binding domain-containing protein</fullName>
    </recommendedName>
</protein>
<sequence>MEHVEDRPGHDLRYSLDSSKARRELGWHPRHSFDEALKKTVDWYVNNEWWWLPLADERTLSPAPWK</sequence>
<dbReference type="EMBL" id="DSTX01000011">
    <property type="protein sequence ID" value="HFK20800.1"/>
    <property type="molecule type" value="Genomic_DNA"/>
</dbReference>